<protein>
    <submittedName>
        <fullName evidence="1">Uncharacterized protein</fullName>
    </submittedName>
</protein>
<evidence type="ECO:0000313" key="2">
    <source>
        <dbReference type="Proteomes" id="UP001519311"/>
    </source>
</evidence>
<dbReference type="EMBL" id="JAGINS010000002">
    <property type="protein sequence ID" value="MBP2363387.1"/>
    <property type="molecule type" value="Genomic_DNA"/>
</dbReference>
<proteinExistence type="predicted"/>
<comment type="caution">
    <text evidence="1">The sequence shown here is derived from an EMBL/GenBank/DDBJ whole genome shotgun (WGS) entry which is preliminary data.</text>
</comment>
<organism evidence="1 2">
    <name type="scientific">Streptomyces clavifer</name>
    <dbReference type="NCBI Taxonomy" id="68188"/>
    <lineage>
        <taxon>Bacteria</taxon>
        <taxon>Bacillati</taxon>
        <taxon>Actinomycetota</taxon>
        <taxon>Actinomycetes</taxon>
        <taxon>Kitasatosporales</taxon>
        <taxon>Streptomycetaceae</taxon>
        <taxon>Streptomyces</taxon>
    </lineage>
</organism>
<name>A0ABS4VHI5_9ACTN</name>
<accession>A0ABS4VHI5</accession>
<sequence length="50" mass="5373">MNQHPVDTQQILLMLLAAACTFYVAAAHPSLTEPIVAAAAIATLVWVIRQ</sequence>
<reference evidence="1 2" key="1">
    <citation type="submission" date="2021-03" db="EMBL/GenBank/DDBJ databases">
        <title>Sequencing the genomes of 1000 actinobacteria strains.</title>
        <authorList>
            <person name="Klenk H.-P."/>
        </authorList>
    </citation>
    <scope>NUCLEOTIDE SEQUENCE [LARGE SCALE GENOMIC DNA]</scope>
    <source>
        <strain evidence="1 2">DSM 40843</strain>
    </source>
</reference>
<keyword evidence="2" id="KW-1185">Reference proteome</keyword>
<dbReference type="Proteomes" id="UP001519311">
    <property type="component" value="Unassembled WGS sequence"/>
</dbReference>
<evidence type="ECO:0000313" key="1">
    <source>
        <dbReference type="EMBL" id="MBP2363387.1"/>
    </source>
</evidence>
<gene>
    <name evidence="1" type="ORF">JOF59_005879</name>
</gene>
<dbReference type="RefSeq" id="WP_209471419.1">
    <property type="nucleotide sequence ID" value="NZ_BMWJ01000023.1"/>
</dbReference>